<evidence type="ECO:0000256" key="12">
    <source>
        <dbReference type="SAM" id="SignalP"/>
    </source>
</evidence>
<keyword evidence="7" id="KW-0288">FMN</keyword>
<evidence type="ECO:0000256" key="1">
    <source>
        <dbReference type="ARBA" id="ARBA00001917"/>
    </source>
</evidence>
<dbReference type="GO" id="GO:0071949">
    <property type="term" value="F:FAD binding"/>
    <property type="evidence" value="ECO:0007669"/>
    <property type="project" value="TreeGrafter"/>
</dbReference>
<evidence type="ECO:0000256" key="7">
    <source>
        <dbReference type="ARBA" id="ARBA00022643"/>
    </source>
</evidence>
<comment type="subcellular location">
    <subcellularLocation>
        <location evidence="3">Cytoplasm</location>
    </subcellularLocation>
</comment>
<dbReference type="AlphaFoldDB" id="A0A085NQL7"/>
<keyword evidence="12" id="KW-0732">Signal</keyword>
<evidence type="ECO:0000256" key="5">
    <source>
        <dbReference type="ARBA" id="ARBA00022490"/>
    </source>
</evidence>
<evidence type="ECO:0000256" key="10">
    <source>
        <dbReference type="ARBA" id="ARBA00023002"/>
    </source>
</evidence>
<keyword evidence="5" id="KW-0963">Cytoplasm</keyword>
<evidence type="ECO:0000313" key="13">
    <source>
        <dbReference type="EMBL" id="KFD71763.1"/>
    </source>
</evidence>
<dbReference type="GO" id="GO:0032451">
    <property type="term" value="F:demethylase activity"/>
    <property type="evidence" value="ECO:0007669"/>
    <property type="project" value="TreeGrafter"/>
</dbReference>
<comment type="similarity">
    <text evidence="4">Belongs to the MMACHC family.</text>
</comment>
<dbReference type="GO" id="GO:0005737">
    <property type="term" value="C:cytoplasm"/>
    <property type="evidence" value="ECO:0007669"/>
    <property type="project" value="UniProtKB-SubCell"/>
</dbReference>
<keyword evidence="10" id="KW-0560">Oxidoreductase</keyword>
<dbReference type="EMBL" id="KL367480">
    <property type="protein sequence ID" value="KFD71763.1"/>
    <property type="molecule type" value="Genomic_DNA"/>
</dbReference>
<dbReference type="PANTHER" id="PTHR31457:SF2">
    <property type="entry name" value="CYANOCOBALAMIN REDUCTASE _ ALKYLCOBALAMIN DEALKYLASE"/>
    <property type="match status" value="1"/>
</dbReference>
<keyword evidence="9" id="KW-0521">NADP</keyword>
<evidence type="ECO:0000256" key="6">
    <source>
        <dbReference type="ARBA" id="ARBA00022630"/>
    </source>
</evidence>
<keyword evidence="8" id="KW-0274">FAD</keyword>
<comment type="cofactor">
    <cofactor evidence="1">
        <name>FMN</name>
        <dbReference type="ChEBI" id="CHEBI:58210"/>
    </cofactor>
</comment>
<dbReference type="GO" id="GO:0009235">
    <property type="term" value="P:cobalamin metabolic process"/>
    <property type="evidence" value="ECO:0007669"/>
    <property type="project" value="TreeGrafter"/>
</dbReference>
<sequence>MLTKLIMLLSLGQVISRRDNVRRLIQIMSETVLQRCRQYFSSELGFECYPFKVGWYNELVGQPFRLAYDADVLAVLVINTPKMFTNLFWPWLRSKGCDNLDAIRDPIDSCMTQFIQQFVQSLNSKCIAIQDFDMTPTRRPKILMNVAGHVSGAACYYQRSDLSFDPWDYNKRIAGLTLHPNYGGWFAYRAVFLFPDLLVPCLVRPQVVRLLDTDEKIIDALQKYNFSWKTAAYRDVQPVSERYDDRQREYFSTPPSKRRALLQQWILEDKQNGVIQGQPILKD</sequence>
<evidence type="ECO:0000256" key="3">
    <source>
        <dbReference type="ARBA" id="ARBA00004496"/>
    </source>
</evidence>
<evidence type="ECO:0000256" key="8">
    <source>
        <dbReference type="ARBA" id="ARBA00022827"/>
    </source>
</evidence>
<feature type="chain" id="PRO_5001796076" description="Cyanocobalamin reductase (cyanide-eliminating)" evidence="12">
    <location>
        <begin position="17"/>
        <end position="283"/>
    </location>
</feature>
<dbReference type="GO" id="GO:0033787">
    <property type="term" value="F:cyanocobalamin reductase (cyanide-eliminating) (NADP+) activity"/>
    <property type="evidence" value="ECO:0007669"/>
    <property type="project" value="TreeGrafter"/>
</dbReference>
<dbReference type="CDD" id="cd12959">
    <property type="entry name" value="MMACHC-like"/>
    <property type="match status" value="1"/>
</dbReference>
<dbReference type="Pfam" id="PF16690">
    <property type="entry name" value="MMACHC"/>
    <property type="match status" value="1"/>
</dbReference>
<gene>
    <name evidence="13" type="ORF">M514_13070</name>
</gene>
<dbReference type="InterPro" id="IPR032037">
    <property type="entry name" value="MMACHC"/>
</dbReference>
<comment type="cofactor">
    <cofactor evidence="2">
        <name>FAD</name>
        <dbReference type="ChEBI" id="CHEBI:57692"/>
    </cofactor>
</comment>
<dbReference type="PANTHER" id="PTHR31457">
    <property type="entry name" value="METHYLMALONIC ACIDURIA AND HOMOCYSTINURIA TYPE C PROTEIN"/>
    <property type="match status" value="1"/>
</dbReference>
<evidence type="ECO:0000256" key="11">
    <source>
        <dbReference type="ARBA" id="ARBA00031313"/>
    </source>
</evidence>
<organism evidence="13">
    <name type="scientific">Trichuris suis</name>
    <name type="common">pig whipworm</name>
    <dbReference type="NCBI Taxonomy" id="68888"/>
    <lineage>
        <taxon>Eukaryota</taxon>
        <taxon>Metazoa</taxon>
        <taxon>Ecdysozoa</taxon>
        <taxon>Nematoda</taxon>
        <taxon>Enoplea</taxon>
        <taxon>Dorylaimia</taxon>
        <taxon>Trichinellida</taxon>
        <taxon>Trichuridae</taxon>
        <taxon>Trichuris</taxon>
    </lineage>
</organism>
<keyword evidence="6" id="KW-0285">Flavoprotein</keyword>
<feature type="signal peptide" evidence="12">
    <location>
        <begin position="1"/>
        <end position="16"/>
    </location>
</feature>
<evidence type="ECO:0000256" key="4">
    <source>
        <dbReference type="ARBA" id="ARBA00007762"/>
    </source>
</evidence>
<evidence type="ECO:0000256" key="9">
    <source>
        <dbReference type="ARBA" id="ARBA00022857"/>
    </source>
</evidence>
<dbReference type="Proteomes" id="UP000030758">
    <property type="component" value="Unassembled WGS sequence"/>
</dbReference>
<reference evidence="13" key="1">
    <citation type="journal article" date="2014" name="Nat. Genet.">
        <title>Genome and transcriptome of the porcine whipworm Trichuris suis.</title>
        <authorList>
            <person name="Jex A.R."/>
            <person name="Nejsum P."/>
            <person name="Schwarz E.M."/>
            <person name="Hu L."/>
            <person name="Young N.D."/>
            <person name="Hall R.S."/>
            <person name="Korhonen P.K."/>
            <person name="Liao S."/>
            <person name="Thamsborg S."/>
            <person name="Xia J."/>
            <person name="Xu P."/>
            <person name="Wang S."/>
            <person name="Scheerlinck J.P."/>
            <person name="Hofmann A."/>
            <person name="Sternberg P.W."/>
            <person name="Wang J."/>
            <person name="Gasser R.B."/>
        </authorList>
    </citation>
    <scope>NUCLEOTIDE SEQUENCE [LARGE SCALE GENOMIC DNA]</scope>
    <source>
        <strain evidence="13">DCEP-RM93F</strain>
    </source>
</reference>
<protein>
    <recommendedName>
        <fullName evidence="11">Cyanocobalamin reductase (cyanide-eliminating)</fullName>
    </recommendedName>
</protein>
<evidence type="ECO:0000256" key="2">
    <source>
        <dbReference type="ARBA" id="ARBA00001974"/>
    </source>
</evidence>
<proteinExistence type="inferred from homology"/>
<name>A0A085NQL7_9BILA</name>
<accession>A0A085NQL7</accession>